<protein>
    <submittedName>
        <fullName evidence="1">Uncharacterized protein</fullName>
    </submittedName>
</protein>
<dbReference type="Proteomes" id="UP000018817">
    <property type="component" value="Unassembled WGS sequence"/>
</dbReference>
<dbReference type="GeneID" id="20193275"/>
<proteinExistence type="predicted"/>
<evidence type="ECO:0000313" key="2">
    <source>
        <dbReference type="Proteomes" id="UP000018817"/>
    </source>
</evidence>
<sequence length="148" mass="16751">MTRTPFSSLALPPDLKMATVMIQAPQVSNVLDQYPVRMDDKFLQVRPVTCKVADETSDTISIDHTFVIPASLLKKASAAIILKREEMHAAKVEMPWGLLVSFGSGNLVLHRMENFYTLKAKARGYIKDVKWLNQDWRLVQAHPVDLFP</sequence>
<reference evidence="1 2" key="2">
    <citation type="submission" date="2013-11" db="EMBL/GenBank/DDBJ databases">
        <title>The Genome Sequence of Phytophthora parasitica INRA-310.</title>
        <authorList>
            <consortium name="The Broad Institute Genomics Platform"/>
            <person name="Russ C."/>
            <person name="Tyler B."/>
            <person name="Panabieres F."/>
            <person name="Shan W."/>
            <person name="Tripathy S."/>
            <person name="Grunwald N."/>
            <person name="Machado M."/>
            <person name="Johnson C.S."/>
            <person name="Arredondo F."/>
            <person name="Hong C."/>
            <person name="Coffey M."/>
            <person name="Young S.K."/>
            <person name="Zeng Q."/>
            <person name="Gargeya S."/>
            <person name="Fitzgerald M."/>
            <person name="Abouelleil A."/>
            <person name="Alvarado L."/>
            <person name="Chapman S.B."/>
            <person name="Gainer-Dewar J."/>
            <person name="Goldberg J."/>
            <person name="Griggs A."/>
            <person name="Gujja S."/>
            <person name="Hansen M."/>
            <person name="Howarth C."/>
            <person name="Imamovic A."/>
            <person name="Ireland A."/>
            <person name="Larimer J."/>
            <person name="McCowan C."/>
            <person name="Murphy C."/>
            <person name="Pearson M."/>
            <person name="Poon T.W."/>
            <person name="Priest M."/>
            <person name="Roberts A."/>
            <person name="Saif S."/>
            <person name="Shea T."/>
            <person name="Sykes S."/>
            <person name="Wortman J."/>
            <person name="Nusbaum C."/>
            <person name="Birren B."/>
        </authorList>
    </citation>
    <scope>NUCLEOTIDE SEQUENCE [LARGE SCALE GENOMIC DNA]</scope>
    <source>
        <strain evidence="1 2">INRA-310</strain>
    </source>
</reference>
<reference evidence="2" key="1">
    <citation type="submission" date="2011-12" db="EMBL/GenBank/DDBJ databases">
        <authorList>
            <consortium name="The Broad Institute Genome Sequencing Platform"/>
            <person name="Russ C."/>
            <person name="Tyler B."/>
            <person name="Panabieres F."/>
            <person name="Shan W."/>
            <person name="Tripathy S."/>
            <person name="Grunwald N."/>
            <person name="Machado M."/>
            <person name="Young S.K."/>
            <person name="Zeng Q."/>
            <person name="Gargeya S."/>
            <person name="Fitzgerald M."/>
            <person name="Haas B."/>
            <person name="Abouelleil A."/>
            <person name="Alvarado L."/>
            <person name="Arachchi H.M."/>
            <person name="Berlin A."/>
            <person name="Chapman S.B."/>
            <person name="Gearin G."/>
            <person name="Goldberg J."/>
            <person name="Griggs A."/>
            <person name="Gujja S."/>
            <person name="Hansen M."/>
            <person name="Heiman D."/>
            <person name="Howarth C."/>
            <person name="Larimer J."/>
            <person name="Lui A."/>
            <person name="MacDonald P.J.P."/>
            <person name="McCowen C."/>
            <person name="Montmayeur A."/>
            <person name="Murphy C."/>
            <person name="Neiman D."/>
            <person name="Pearson M."/>
            <person name="Priest M."/>
            <person name="Roberts A."/>
            <person name="Saif S."/>
            <person name="Shea T."/>
            <person name="Sisk P."/>
            <person name="Stolte C."/>
            <person name="Sykes S."/>
            <person name="Wortman J."/>
            <person name="Nusbaum C."/>
            <person name="Birren B."/>
        </authorList>
    </citation>
    <scope>NUCLEOTIDE SEQUENCE [LARGE SCALE GENOMIC DNA]</scope>
    <source>
        <strain evidence="2">INRA-310</strain>
    </source>
</reference>
<organism evidence="1 2">
    <name type="scientific">Phytophthora nicotianae (strain INRA-310)</name>
    <name type="common">Phytophthora parasitica</name>
    <dbReference type="NCBI Taxonomy" id="761204"/>
    <lineage>
        <taxon>Eukaryota</taxon>
        <taxon>Sar</taxon>
        <taxon>Stramenopiles</taxon>
        <taxon>Oomycota</taxon>
        <taxon>Peronosporomycetes</taxon>
        <taxon>Peronosporales</taxon>
        <taxon>Peronosporaceae</taxon>
        <taxon>Phytophthora</taxon>
    </lineage>
</organism>
<name>W2PDH8_PHYN3</name>
<dbReference type="VEuPathDB" id="FungiDB:PPTG_24676"/>
<dbReference type="EMBL" id="KI669715">
    <property type="protein sequence ID" value="ETM98258.1"/>
    <property type="molecule type" value="Genomic_DNA"/>
</dbReference>
<evidence type="ECO:0000313" key="1">
    <source>
        <dbReference type="EMBL" id="ETM98258.1"/>
    </source>
</evidence>
<dbReference type="AlphaFoldDB" id="W2PDH8"/>
<accession>W2PDH8</accession>
<dbReference type="RefSeq" id="XP_008916444.1">
    <property type="nucleotide sequence ID" value="XM_008918196.1"/>
</dbReference>
<gene>
    <name evidence="1" type="ORF">PPTG_24676</name>
</gene>